<evidence type="ECO:0000313" key="2">
    <source>
        <dbReference type="Proteomes" id="UP000284547"/>
    </source>
</evidence>
<sequence length="109" mass="12345">MRDGERFAVTATVERFGSKSGYKGPVETILLTCVKDADGKPLTDHIWLARGKQWMAINPGDRVRFTARVDSYVRGYQGRRYDVPVSQEIDYKLTRPTKVSVIRQSATAH</sequence>
<dbReference type="Proteomes" id="UP000284547">
    <property type="component" value="Unassembled WGS sequence"/>
</dbReference>
<evidence type="ECO:0008006" key="3">
    <source>
        <dbReference type="Google" id="ProtNLM"/>
    </source>
</evidence>
<keyword evidence="2" id="KW-1185">Reference proteome</keyword>
<reference evidence="1 2" key="1">
    <citation type="submission" date="2018-08" db="EMBL/GenBank/DDBJ databases">
        <title>Flavobacterium tibetense sp. nov., isolated from a wetland YonghuCo on Tibetan Plateau.</title>
        <authorList>
            <person name="Phurbu D."/>
            <person name="Lu H."/>
            <person name="Xing P."/>
        </authorList>
    </citation>
    <scope>NUCLEOTIDE SEQUENCE [LARGE SCALE GENOMIC DNA]</scope>
    <source>
        <strain evidence="1 2">DJC</strain>
    </source>
</reference>
<protein>
    <recommendedName>
        <fullName evidence="3">Single-stranded DNA-binding protein</fullName>
    </recommendedName>
</protein>
<gene>
    <name evidence="1" type="ORF">D1012_12350</name>
</gene>
<dbReference type="RefSeq" id="WP_118152626.1">
    <property type="nucleotide sequence ID" value="NZ_QWEY01000006.1"/>
</dbReference>
<accession>A0A411Z1J7</accession>
<proteinExistence type="predicted"/>
<comment type="caution">
    <text evidence="1">The sequence shown here is derived from an EMBL/GenBank/DDBJ whole genome shotgun (WGS) entry which is preliminary data.</text>
</comment>
<dbReference type="EMBL" id="QWEY01000006">
    <property type="protein sequence ID" value="RGP36935.1"/>
    <property type="molecule type" value="Genomic_DNA"/>
</dbReference>
<dbReference type="AlphaFoldDB" id="A0A411Z1J7"/>
<evidence type="ECO:0000313" key="1">
    <source>
        <dbReference type="EMBL" id="RGP36935.1"/>
    </source>
</evidence>
<name>A0A411Z1J7_9RHOB</name>
<dbReference type="OrthoDB" id="565409at2"/>
<organism evidence="1 2">
    <name type="scientific">Pseudotabrizicola alkalilacus</name>
    <dbReference type="NCBI Taxonomy" id="2305252"/>
    <lineage>
        <taxon>Bacteria</taxon>
        <taxon>Pseudomonadati</taxon>
        <taxon>Pseudomonadota</taxon>
        <taxon>Alphaproteobacteria</taxon>
        <taxon>Rhodobacterales</taxon>
        <taxon>Paracoccaceae</taxon>
        <taxon>Pseudotabrizicola</taxon>
    </lineage>
</organism>